<accession>A0AAV7J9R2</accession>
<dbReference type="Proteomes" id="UP000826195">
    <property type="component" value="Unassembled WGS sequence"/>
</dbReference>
<proteinExistence type="predicted"/>
<evidence type="ECO:0000313" key="2">
    <source>
        <dbReference type="Proteomes" id="UP000826195"/>
    </source>
</evidence>
<sequence length="147" mass="17151">MVWYSSVILLQSPGDKDRKWKNGRIEYSSKQVKDQRQHWHRGIAHRRVQSTEKEYTVTIHTYAITYPHILTHIDTKRRQPGSISWPDTRYQKITQDAVLFPLLFGSSRNSTHTQDAKGSGGCLLPRGSLLLLPSIPFIRHFKTRLRK</sequence>
<dbReference type="AlphaFoldDB" id="A0AAV7J9R2"/>
<evidence type="ECO:0000313" key="1">
    <source>
        <dbReference type="EMBL" id="KAH0569032.1"/>
    </source>
</evidence>
<comment type="caution">
    <text evidence="1">The sequence shown here is derived from an EMBL/GenBank/DDBJ whole genome shotgun (WGS) entry which is preliminary data.</text>
</comment>
<dbReference type="EMBL" id="JAHXZJ010000001">
    <property type="protein sequence ID" value="KAH0569032.1"/>
    <property type="molecule type" value="Genomic_DNA"/>
</dbReference>
<organism evidence="1 2">
    <name type="scientific">Cotesia glomerata</name>
    <name type="common">Lepidopteran parasitic wasp</name>
    <name type="synonym">Apanteles glomeratus</name>
    <dbReference type="NCBI Taxonomy" id="32391"/>
    <lineage>
        <taxon>Eukaryota</taxon>
        <taxon>Metazoa</taxon>
        <taxon>Ecdysozoa</taxon>
        <taxon>Arthropoda</taxon>
        <taxon>Hexapoda</taxon>
        <taxon>Insecta</taxon>
        <taxon>Pterygota</taxon>
        <taxon>Neoptera</taxon>
        <taxon>Endopterygota</taxon>
        <taxon>Hymenoptera</taxon>
        <taxon>Apocrita</taxon>
        <taxon>Ichneumonoidea</taxon>
        <taxon>Braconidae</taxon>
        <taxon>Microgastrinae</taxon>
        <taxon>Cotesia</taxon>
    </lineage>
</organism>
<protein>
    <submittedName>
        <fullName evidence="1">Uncharacterized protein</fullName>
    </submittedName>
</protein>
<reference evidence="1 2" key="1">
    <citation type="journal article" date="2021" name="J. Hered.">
        <title>A chromosome-level genome assembly of the parasitoid wasp, Cotesia glomerata (Hymenoptera: Braconidae).</title>
        <authorList>
            <person name="Pinto B.J."/>
            <person name="Weis J.J."/>
            <person name="Gamble T."/>
            <person name="Ode P.J."/>
            <person name="Paul R."/>
            <person name="Zaspel J.M."/>
        </authorList>
    </citation>
    <scope>NUCLEOTIDE SEQUENCE [LARGE SCALE GENOMIC DNA]</scope>
    <source>
        <strain evidence="1">CgM1</strain>
    </source>
</reference>
<name>A0AAV7J9R2_COTGL</name>
<keyword evidence="2" id="KW-1185">Reference proteome</keyword>
<gene>
    <name evidence="1" type="ORF">KQX54_021738</name>
</gene>